<dbReference type="Pfam" id="PF14223">
    <property type="entry name" value="Retrotran_gag_2"/>
    <property type="match status" value="1"/>
</dbReference>
<evidence type="ECO:0000313" key="2">
    <source>
        <dbReference type="EMBL" id="GEU38427.1"/>
    </source>
</evidence>
<evidence type="ECO:0000256" key="1">
    <source>
        <dbReference type="SAM" id="MobiDB-lite"/>
    </source>
</evidence>
<sequence length="458" mass="51925">MKKCIFNGPHVMTRVLVPAQPAIETDPPVPEHTIPKTYKNTLLKKHAYIDAEAKEIHMILSGIEDDIYSTVDACTTTKEIWTTIERLQQGESLNKQDVKTNLFLEFSKFTSRDGESIESYYLSNKNTDMSLRNMIDNQSRQFVNQRTLKVVKAKETIGNQVAQWIQCFNCKGFEHLANEYRIPKRVKDYAFHKKKIMLCNQEEKGVPLSADQRDWLNDTDEEPNKQELEDEEEVSSDDNEMVKVKVLMVLDEDNDVISKKGIKRPWLSEADDFILPNHDTDSTDESFVCSTPLPPLKKLVGAEPVSRPKTIKSVLRSKSTFKAETLKGVIINEPSSALLRDEEEVSSDDNEMVKVKVLMVLDEDNDVISKKGIKRPWLSEADDFILPNHDTDSTDESFVCSTPLPPLKKLVGAEPVSRPKTIKSVLRSKSTFKAETLKGVIINEPSSALLRVTEALQL</sequence>
<evidence type="ECO:0008006" key="3">
    <source>
        <dbReference type="Google" id="ProtNLM"/>
    </source>
</evidence>
<feature type="region of interest" description="Disordered" evidence="1">
    <location>
        <begin position="209"/>
        <end position="238"/>
    </location>
</feature>
<gene>
    <name evidence="2" type="ORF">Tci_010405</name>
</gene>
<name>A0A6L2JPB9_TANCI</name>
<protein>
    <recommendedName>
        <fullName evidence="3">Retrovirus-related Pol polyprotein from transposon TNT 1-94</fullName>
    </recommendedName>
</protein>
<dbReference type="EMBL" id="BKCJ010001050">
    <property type="protein sequence ID" value="GEU38427.1"/>
    <property type="molecule type" value="Genomic_DNA"/>
</dbReference>
<accession>A0A6L2JPB9</accession>
<reference evidence="2" key="1">
    <citation type="journal article" date="2019" name="Sci. Rep.">
        <title>Draft genome of Tanacetum cinerariifolium, the natural source of mosquito coil.</title>
        <authorList>
            <person name="Yamashiro T."/>
            <person name="Shiraishi A."/>
            <person name="Satake H."/>
            <person name="Nakayama K."/>
        </authorList>
    </citation>
    <scope>NUCLEOTIDE SEQUENCE</scope>
</reference>
<comment type="caution">
    <text evidence="2">The sequence shown here is derived from an EMBL/GenBank/DDBJ whole genome shotgun (WGS) entry which is preliminary data.</text>
</comment>
<dbReference type="AlphaFoldDB" id="A0A6L2JPB9"/>
<proteinExistence type="predicted"/>
<feature type="compositionally biased region" description="Acidic residues" evidence="1">
    <location>
        <begin position="228"/>
        <end position="238"/>
    </location>
</feature>
<organism evidence="2">
    <name type="scientific">Tanacetum cinerariifolium</name>
    <name type="common">Dalmatian daisy</name>
    <name type="synonym">Chrysanthemum cinerariifolium</name>
    <dbReference type="NCBI Taxonomy" id="118510"/>
    <lineage>
        <taxon>Eukaryota</taxon>
        <taxon>Viridiplantae</taxon>
        <taxon>Streptophyta</taxon>
        <taxon>Embryophyta</taxon>
        <taxon>Tracheophyta</taxon>
        <taxon>Spermatophyta</taxon>
        <taxon>Magnoliopsida</taxon>
        <taxon>eudicotyledons</taxon>
        <taxon>Gunneridae</taxon>
        <taxon>Pentapetalae</taxon>
        <taxon>asterids</taxon>
        <taxon>campanulids</taxon>
        <taxon>Asterales</taxon>
        <taxon>Asteraceae</taxon>
        <taxon>Asteroideae</taxon>
        <taxon>Anthemideae</taxon>
        <taxon>Anthemidinae</taxon>
        <taxon>Tanacetum</taxon>
    </lineage>
</organism>
<feature type="compositionally biased region" description="Basic and acidic residues" evidence="1">
    <location>
        <begin position="209"/>
        <end position="227"/>
    </location>
</feature>